<dbReference type="Proteomes" id="UP000003947">
    <property type="component" value="Unassembled WGS sequence"/>
</dbReference>
<accession>I4YRJ3</accession>
<dbReference type="EMBL" id="JH660645">
    <property type="protein sequence ID" value="EIM26585.1"/>
    <property type="molecule type" value="Genomic_DNA"/>
</dbReference>
<sequence>MNQTKKLTVEQVLEARLRDAAGERDFKKLAEAYRIARSTITNAVLGKTFKDLPMPPRGR</sequence>
<dbReference type="AlphaFoldDB" id="I4YRJ3"/>
<evidence type="ECO:0000313" key="2">
    <source>
        <dbReference type="Proteomes" id="UP000003947"/>
    </source>
</evidence>
<reference evidence="1 2" key="1">
    <citation type="submission" date="2012-02" db="EMBL/GenBank/DDBJ databases">
        <title>Improved High-Quality Draft sequence of Microvirga sp. WSM3557.</title>
        <authorList>
            <consortium name="US DOE Joint Genome Institute"/>
            <person name="Lucas S."/>
            <person name="Han J."/>
            <person name="Lapidus A."/>
            <person name="Cheng J.-F."/>
            <person name="Goodwin L."/>
            <person name="Pitluck S."/>
            <person name="Peters L."/>
            <person name="Zhang X."/>
            <person name="Detter J.C."/>
            <person name="Han C."/>
            <person name="Tapia R."/>
            <person name="Land M."/>
            <person name="Hauser L."/>
            <person name="Kyrpides N."/>
            <person name="Ivanova N."/>
            <person name="Pagani I."/>
            <person name="Brau L."/>
            <person name="Yates R."/>
            <person name="O'Hara G."/>
            <person name="Rui T."/>
            <person name="Howieson J."/>
            <person name="Reeve W."/>
            <person name="Woyke T."/>
        </authorList>
    </citation>
    <scope>NUCLEOTIDE SEQUENCE [LARGE SCALE GENOMIC DNA]</scope>
    <source>
        <strain evidence="1 2">WSM3557</strain>
    </source>
</reference>
<proteinExistence type="predicted"/>
<dbReference type="PATRIC" id="fig|864069.3.peg.3403"/>
<dbReference type="HOGENOM" id="CLU_2955416_0_0_5"/>
<organism evidence="1 2">
    <name type="scientific">Microvirga lotononidis</name>
    <dbReference type="NCBI Taxonomy" id="864069"/>
    <lineage>
        <taxon>Bacteria</taxon>
        <taxon>Pseudomonadati</taxon>
        <taxon>Pseudomonadota</taxon>
        <taxon>Alphaproteobacteria</taxon>
        <taxon>Hyphomicrobiales</taxon>
        <taxon>Methylobacteriaceae</taxon>
        <taxon>Microvirga</taxon>
    </lineage>
</organism>
<gene>
    <name evidence="1" type="ORF">MicloDRAFT_00031340</name>
</gene>
<evidence type="ECO:0000313" key="1">
    <source>
        <dbReference type="EMBL" id="EIM26585.1"/>
    </source>
</evidence>
<dbReference type="RefSeq" id="WP_009762636.1">
    <property type="nucleotide sequence ID" value="NZ_CP141050.1"/>
</dbReference>
<protein>
    <recommendedName>
        <fullName evidence="3">HTH psq-type domain-containing protein</fullName>
    </recommendedName>
</protein>
<name>I4YRJ3_9HYPH</name>
<keyword evidence="2" id="KW-1185">Reference proteome</keyword>
<evidence type="ECO:0008006" key="3">
    <source>
        <dbReference type="Google" id="ProtNLM"/>
    </source>
</evidence>